<evidence type="ECO:0000313" key="1">
    <source>
        <dbReference type="EMBL" id="RKN06531.1"/>
    </source>
</evidence>
<sequence>MPRADCTVDATGTLTLEVGGLRGADRPRLLLRLRPKRGTEQVAVADRATHEVDLAPSPDEPGRWRAALNGGGPVLDEGRWDVWVAPGGSTTGGELRVVPGARDLRILASGGFPDPVLPLEVRVPYATKDGYFSIRAWRRPSHAEAGDLTVRDGTLTVTGRLLGARLGRGARALLKRRGKGGPQVETRLADEGQGAFTFRADYADIPHDVQGPDPAYWDVYLKPGGRTARVRVARLLDDVADKKTVFVYPTTELGQVTIRPYYTLDNDLAVQVSAR</sequence>
<evidence type="ECO:0000313" key="4">
    <source>
        <dbReference type="Proteomes" id="UP000275024"/>
    </source>
</evidence>
<evidence type="ECO:0008006" key="5">
    <source>
        <dbReference type="Google" id="ProtNLM"/>
    </source>
</evidence>
<dbReference type="Proteomes" id="UP000275024">
    <property type="component" value="Unassembled WGS sequence"/>
</dbReference>
<comment type="caution">
    <text evidence="1">The sequence shown here is derived from an EMBL/GenBank/DDBJ whole genome shotgun (WGS) entry which is preliminary data.</text>
</comment>
<dbReference type="EMBL" id="RBDX01000020">
    <property type="protein sequence ID" value="RKN06531.1"/>
    <property type="molecule type" value="Genomic_DNA"/>
</dbReference>
<evidence type="ECO:0000313" key="3">
    <source>
        <dbReference type="Proteomes" id="UP000268652"/>
    </source>
</evidence>
<keyword evidence="3" id="KW-1185">Reference proteome</keyword>
<dbReference type="EMBL" id="RBDY01000014">
    <property type="protein sequence ID" value="RKN20347.1"/>
    <property type="molecule type" value="Genomic_DNA"/>
</dbReference>
<reference evidence="3 4" key="1">
    <citation type="submission" date="2018-09" db="EMBL/GenBank/DDBJ databases">
        <title>Streptomyces sp. nov. DS1-2, an endophytic actinomycete isolated from roots of Dendrobium scabrilingue.</title>
        <authorList>
            <person name="Kuncharoen N."/>
            <person name="Kudo T."/>
            <person name="Ohkuma M."/>
            <person name="Yuki M."/>
            <person name="Tanasupawat S."/>
        </authorList>
    </citation>
    <scope>NUCLEOTIDE SEQUENCE [LARGE SCALE GENOMIC DNA]</scope>
    <source>
        <strain evidence="1 4">AZ1-7</strain>
        <strain evidence="2 3">DS1-2</strain>
    </source>
</reference>
<evidence type="ECO:0000313" key="2">
    <source>
        <dbReference type="EMBL" id="RKN20347.1"/>
    </source>
</evidence>
<dbReference type="Proteomes" id="UP000268652">
    <property type="component" value="Unassembled WGS sequence"/>
</dbReference>
<protein>
    <recommendedName>
        <fullName evidence="5">Transferase</fullName>
    </recommendedName>
</protein>
<organism evidence="1 4">
    <name type="scientific">Streptomyces radicis</name>
    <dbReference type="NCBI Taxonomy" id="1750517"/>
    <lineage>
        <taxon>Bacteria</taxon>
        <taxon>Bacillati</taxon>
        <taxon>Actinomycetota</taxon>
        <taxon>Actinomycetes</taxon>
        <taxon>Kitasatosporales</taxon>
        <taxon>Streptomycetaceae</taxon>
        <taxon>Streptomyces</taxon>
    </lineage>
</organism>
<name>A0A3A9VZV8_9ACTN</name>
<accession>A0A3A9VZV8</accession>
<gene>
    <name evidence="2" type="ORF">D7318_19145</name>
    <name evidence="1" type="ORF">D7319_22015</name>
</gene>
<dbReference type="AlphaFoldDB" id="A0A3A9VZV8"/>
<proteinExistence type="predicted"/>
<dbReference type="OrthoDB" id="3517562at2"/>